<keyword evidence="3" id="KW-1185">Reference proteome</keyword>
<name>A0A395IBE5_ASPHC</name>
<dbReference type="EMBL" id="KZ824267">
    <property type="protein sequence ID" value="RAL17552.1"/>
    <property type="molecule type" value="Genomic_DNA"/>
</dbReference>
<keyword evidence="1" id="KW-0732">Signal</keyword>
<evidence type="ECO:0000313" key="3">
    <source>
        <dbReference type="Proteomes" id="UP000248961"/>
    </source>
</evidence>
<sequence>MLFGHTLIALLASTALTSAAAIAPASVDEHHDLSLADRSTKNTNPFAKIKASKATWAKAAKLCKQGSHKRELDEFDGEYYLYDDYDSLAPSPDESLTTTINNNANFKLRTNTWPPQPPAGFTSVEMGKQKGERDPMGLRTYGLVTCLGIGGTGTQADGSKNERFLMHLVAAQTGMERHIPDTRETTWDAEFREFNDDLHQAVEEVLQELVGRAPKVVKRPVAPALAHTLPHGTMQIDRENRVQVDGRAVA</sequence>
<protein>
    <submittedName>
        <fullName evidence="2">Uncharacterized protein</fullName>
    </submittedName>
</protein>
<proteinExistence type="predicted"/>
<dbReference type="AlphaFoldDB" id="A0A395IBE5"/>
<feature type="signal peptide" evidence="1">
    <location>
        <begin position="1"/>
        <end position="19"/>
    </location>
</feature>
<feature type="chain" id="PRO_5017247254" evidence="1">
    <location>
        <begin position="20"/>
        <end position="250"/>
    </location>
</feature>
<dbReference type="OrthoDB" id="5389061at2759"/>
<dbReference type="Proteomes" id="UP000248961">
    <property type="component" value="Unassembled WGS sequence"/>
</dbReference>
<accession>A0A395IBE5</accession>
<evidence type="ECO:0000256" key="1">
    <source>
        <dbReference type="SAM" id="SignalP"/>
    </source>
</evidence>
<dbReference type="RefSeq" id="XP_025556706.1">
    <property type="nucleotide sequence ID" value="XM_025700327.1"/>
</dbReference>
<reference evidence="2 3" key="1">
    <citation type="submission" date="2018-02" db="EMBL/GenBank/DDBJ databases">
        <title>The genomes of Aspergillus section Nigri reveals drivers in fungal speciation.</title>
        <authorList>
            <consortium name="DOE Joint Genome Institute"/>
            <person name="Vesth T.C."/>
            <person name="Nybo J."/>
            <person name="Theobald S."/>
            <person name="Brandl J."/>
            <person name="Frisvad J.C."/>
            <person name="Nielsen K.F."/>
            <person name="Lyhne E.K."/>
            <person name="Kogle M.E."/>
            <person name="Kuo A."/>
            <person name="Riley R."/>
            <person name="Clum A."/>
            <person name="Nolan M."/>
            <person name="Lipzen A."/>
            <person name="Salamov A."/>
            <person name="Henrissat B."/>
            <person name="Wiebenga A."/>
            <person name="De vries R.P."/>
            <person name="Grigoriev I.V."/>
            <person name="Mortensen U.H."/>
            <person name="Andersen M.R."/>
            <person name="Baker S.E."/>
        </authorList>
    </citation>
    <scope>NUCLEOTIDE SEQUENCE [LARGE SCALE GENOMIC DNA]</scope>
    <source>
        <strain evidence="2 3">CBS 101889</strain>
    </source>
</reference>
<dbReference type="GeneID" id="37204616"/>
<gene>
    <name evidence="2" type="ORF">BO97DRAFT_474516</name>
</gene>
<evidence type="ECO:0000313" key="2">
    <source>
        <dbReference type="EMBL" id="RAL17552.1"/>
    </source>
</evidence>
<organism evidence="2 3">
    <name type="scientific">Aspergillus homomorphus (strain CBS 101889)</name>
    <dbReference type="NCBI Taxonomy" id="1450537"/>
    <lineage>
        <taxon>Eukaryota</taxon>
        <taxon>Fungi</taxon>
        <taxon>Dikarya</taxon>
        <taxon>Ascomycota</taxon>
        <taxon>Pezizomycotina</taxon>
        <taxon>Eurotiomycetes</taxon>
        <taxon>Eurotiomycetidae</taxon>
        <taxon>Eurotiales</taxon>
        <taxon>Aspergillaceae</taxon>
        <taxon>Aspergillus</taxon>
        <taxon>Aspergillus subgen. Circumdati</taxon>
    </lineage>
</organism>
<dbReference type="VEuPathDB" id="FungiDB:BO97DRAFT_474516"/>